<dbReference type="KEGG" id="rst:ATY39_09305"/>
<sequence>MEQKPNYGDVRKIGYENQDQTYLPKPYESRSDALYAVDEDSVNMKDFVIGAFVGGIVGAAAALFLAPKAGKELRNDVVVQAGQLKEKSAGITNSAKEKTAEISKKVQVQSGQLVDKVKSLKPAATPPLDDGTVSSEGEEPLDIMETMEKTIAEYESENNEPTAVSNAVEEAMSAIEESQKK</sequence>
<name>A0A143HDX9_9BACL</name>
<reference evidence="3 4" key="1">
    <citation type="journal article" date="2016" name="Genome Announc.">
        <title>Whole-Genome Sequence of Rummeliibacillus stabekisii Strain PP9 Isolated from Antarctic Soil.</title>
        <authorList>
            <person name="da Mota F.F."/>
            <person name="Vollu R.E."/>
            <person name="Jurelevicius D."/>
            <person name="Seldin L."/>
        </authorList>
    </citation>
    <scope>NUCLEOTIDE SEQUENCE [LARGE SCALE GENOMIC DNA]</scope>
    <source>
        <strain evidence="3 4">PP9</strain>
    </source>
</reference>
<feature type="transmembrane region" description="Helical" evidence="2">
    <location>
        <begin position="47"/>
        <end position="66"/>
    </location>
</feature>
<keyword evidence="2" id="KW-0472">Membrane</keyword>
<dbReference type="AlphaFoldDB" id="A0A143HDX9"/>
<feature type="region of interest" description="Disordered" evidence="1">
    <location>
        <begin position="1"/>
        <end position="22"/>
    </location>
</feature>
<gene>
    <name evidence="3" type="ORF">ATY39_09305</name>
</gene>
<accession>A0A143HDX9</accession>
<organism evidence="3 4">
    <name type="scientific">Rummeliibacillus stabekisii</name>
    <dbReference type="NCBI Taxonomy" id="241244"/>
    <lineage>
        <taxon>Bacteria</taxon>
        <taxon>Bacillati</taxon>
        <taxon>Bacillota</taxon>
        <taxon>Bacilli</taxon>
        <taxon>Bacillales</taxon>
        <taxon>Caryophanaceae</taxon>
        <taxon>Rummeliibacillus</taxon>
    </lineage>
</organism>
<feature type="region of interest" description="Disordered" evidence="1">
    <location>
        <begin position="155"/>
        <end position="181"/>
    </location>
</feature>
<dbReference type="STRING" id="241244.ATY39_09305"/>
<dbReference type="RefSeq" id="WP_066788967.1">
    <property type="nucleotide sequence ID" value="NZ_BJVD01000003.1"/>
</dbReference>
<keyword evidence="4" id="KW-1185">Reference proteome</keyword>
<feature type="region of interest" description="Disordered" evidence="1">
    <location>
        <begin position="117"/>
        <end position="141"/>
    </location>
</feature>
<protein>
    <submittedName>
        <fullName evidence="3">Uncharacterized protein</fullName>
    </submittedName>
</protein>
<evidence type="ECO:0000256" key="2">
    <source>
        <dbReference type="SAM" id="Phobius"/>
    </source>
</evidence>
<dbReference type="EMBL" id="CP014806">
    <property type="protein sequence ID" value="AMW99639.1"/>
    <property type="molecule type" value="Genomic_DNA"/>
</dbReference>
<evidence type="ECO:0000256" key="1">
    <source>
        <dbReference type="SAM" id="MobiDB-lite"/>
    </source>
</evidence>
<proteinExistence type="predicted"/>
<keyword evidence="2" id="KW-0812">Transmembrane</keyword>
<dbReference type="PANTHER" id="PTHR35792">
    <property type="entry name" value="GENERAL STRESS PROTEIN"/>
    <property type="match status" value="1"/>
</dbReference>
<reference evidence="4" key="2">
    <citation type="submission" date="2016-03" db="EMBL/GenBank/DDBJ databases">
        <authorList>
            <person name="Ploux O."/>
        </authorList>
    </citation>
    <scope>NUCLEOTIDE SEQUENCE [LARGE SCALE GENOMIC DNA]</scope>
    <source>
        <strain evidence="4">PP9</strain>
    </source>
</reference>
<evidence type="ECO:0000313" key="3">
    <source>
        <dbReference type="EMBL" id="AMW99639.1"/>
    </source>
</evidence>
<feature type="compositionally biased region" description="Basic and acidic residues" evidence="1">
    <location>
        <begin position="1"/>
        <end position="14"/>
    </location>
</feature>
<evidence type="ECO:0000313" key="4">
    <source>
        <dbReference type="Proteomes" id="UP000076021"/>
    </source>
</evidence>
<dbReference type="InterPro" id="IPR052928">
    <property type="entry name" value="Desiccation-related_membrane"/>
</dbReference>
<keyword evidence="2" id="KW-1133">Transmembrane helix</keyword>
<dbReference type="InterPro" id="IPR024623">
    <property type="entry name" value="YtxH"/>
</dbReference>
<dbReference type="Proteomes" id="UP000076021">
    <property type="component" value="Chromosome"/>
</dbReference>
<dbReference type="PANTHER" id="PTHR35792:SF1">
    <property type="entry name" value="SLL0268 PROTEIN"/>
    <property type="match status" value="1"/>
</dbReference>
<dbReference type="Pfam" id="PF12732">
    <property type="entry name" value="YtxH"/>
    <property type="match status" value="1"/>
</dbReference>